<proteinExistence type="predicted"/>
<dbReference type="AlphaFoldDB" id="A0A0F9BNL1"/>
<gene>
    <name evidence="2" type="ORF">LCGC14_2505790</name>
</gene>
<sequence>MRALFKRPGRYAHVNDPGSPQFFVSETEAKAGKWISGLSEETCRVYRKTRACVKVEEENAAKEEEEEETTNDTNDDNGDGKGSRQRGSRSDKAD</sequence>
<name>A0A0F9BNL1_9ZZZZ</name>
<organism evidence="2">
    <name type="scientific">marine sediment metagenome</name>
    <dbReference type="NCBI Taxonomy" id="412755"/>
    <lineage>
        <taxon>unclassified sequences</taxon>
        <taxon>metagenomes</taxon>
        <taxon>ecological metagenomes</taxon>
    </lineage>
</organism>
<feature type="compositionally biased region" description="Basic and acidic residues" evidence="1">
    <location>
        <begin position="78"/>
        <end position="94"/>
    </location>
</feature>
<reference evidence="2" key="1">
    <citation type="journal article" date="2015" name="Nature">
        <title>Complex archaea that bridge the gap between prokaryotes and eukaryotes.</title>
        <authorList>
            <person name="Spang A."/>
            <person name="Saw J.H."/>
            <person name="Jorgensen S.L."/>
            <person name="Zaremba-Niedzwiedzka K."/>
            <person name="Martijn J."/>
            <person name="Lind A.E."/>
            <person name="van Eijk R."/>
            <person name="Schleper C."/>
            <person name="Guy L."/>
            <person name="Ettema T.J."/>
        </authorList>
    </citation>
    <scope>NUCLEOTIDE SEQUENCE</scope>
</reference>
<accession>A0A0F9BNL1</accession>
<evidence type="ECO:0000256" key="1">
    <source>
        <dbReference type="SAM" id="MobiDB-lite"/>
    </source>
</evidence>
<evidence type="ECO:0000313" key="2">
    <source>
        <dbReference type="EMBL" id="KKL15417.1"/>
    </source>
</evidence>
<feature type="region of interest" description="Disordered" evidence="1">
    <location>
        <begin position="1"/>
        <end position="20"/>
    </location>
</feature>
<comment type="caution">
    <text evidence="2">The sequence shown here is derived from an EMBL/GenBank/DDBJ whole genome shotgun (WGS) entry which is preliminary data.</text>
</comment>
<dbReference type="EMBL" id="LAZR01040071">
    <property type="protein sequence ID" value="KKL15417.1"/>
    <property type="molecule type" value="Genomic_DNA"/>
</dbReference>
<feature type="region of interest" description="Disordered" evidence="1">
    <location>
        <begin position="57"/>
        <end position="94"/>
    </location>
</feature>
<protein>
    <submittedName>
        <fullName evidence="2">Uncharacterized protein</fullName>
    </submittedName>
</protein>
<feature type="compositionally biased region" description="Acidic residues" evidence="1">
    <location>
        <begin position="63"/>
        <end position="77"/>
    </location>
</feature>
<feature type="compositionally biased region" description="Basic residues" evidence="1">
    <location>
        <begin position="1"/>
        <end position="10"/>
    </location>
</feature>